<dbReference type="EMBL" id="BAAAQM010000027">
    <property type="protein sequence ID" value="GAA1980728.1"/>
    <property type="molecule type" value="Genomic_DNA"/>
</dbReference>
<sequence length="78" mass="8118">MATEPAAPDQPNVVLRGGPLDGAILVVRSLHNGIEREGGGQIHTYVPTEDADDEYPTMTVFIYAGSQPAAWLGGGLVG</sequence>
<protein>
    <submittedName>
        <fullName evidence="1">Uncharacterized protein</fullName>
    </submittedName>
</protein>
<accession>A0ABN2S6Q9</accession>
<dbReference type="Proteomes" id="UP001499854">
    <property type="component" value="Unassembled WGS sequence"/>
</dbReference>
<name>A0ABN2S6Q9_9ACTN</name>
<evidence type="ECO:0000313" key="1">
    <source>
        <dbReference type="EMBL" id="GAA1980728.1"/>
    </source>
</evidence>
<comment type="caution">
    <text evidence="1">The sequence shown here is derived from an EMBL/GenBank/DDBJ whole genome shotgun (WGS) entry which is preliminary data.</text>
</comment>
<organism evidence="1 2">
    <name type="scientific">Catenulispora subtropica</name>
    <dbReference type="NCBI Taxonomy" id="450798"/>
    <lineage>
        <taxon>Bacteria</taxon>
        <taxon>Bacillati</taxon>
        <taxon>Actinomycetota</taxon>
        <taxon>Actinomycetes</taxon>
        <taxon>Catenulisporales</taxon>
        <taxon>Catenulisporaceae</taxon>
        <taxon>Catenulispora</taxon>
    </lineage>
</organism>
<reference evidence="1 2" key="1">
    <citation type="journal article" date="2019" name="Int. J. Syst. Evol. Microbiol.">
        <title>The Global Catalogue of Microorganisms (GCM) 10K type strain sequencing project: providing services to taxonomists for standard genome sequencing and annotation.</title>
        <authorList>
            <consortium name="The Broad Institute Genomics Platform"/>
            <consortium name="The Broad Institute Genome Sequencing Center for Infectious Disease"/>
            <person name="Wu L."/>
            <person name="Ma J."/>
        </authorList>
    </citation>
    <scope>NUCLEOTIDE SEQUENCE [LARGE SCALE GENOMIC DNA]</scope>
    <source>
        <strain evidence="1 2">JCM 16013</strain>
    </source>
</reference>
<gene>
    <name evidence="1" type="ORF">GCM10009838_47410</name>
</gene>
<evidence type="ECO:0000313" key="2">
    <source>
        <dbReference type="Proteomes" id="UP001499854"/>
    </source>
</evidence>
<proteinExistence type="predicted"/>
<keyword evidence="2" id="KW-1185">Reference proteome</keyword>
<dbReference type="RefSeq" id="WP_344659293.1">
    <property type="nucleotide sequence ID" value="NZ_BAAAQM010000027.1"/>
</dbReference>